<evidence type="ECO:0000313" key="1">
    <source>
        <dbReference type="EMBL" id="PNG16904.1"/>
    </source>
</evidence>
<organism evidence="1 2">
    <name type="scientific">Streptomyces cahuitamycinicus</name>
    <dbReference type="NCBI Taxonomy" id="2070367"/>
    <lineage>
        <taxon>Bacteria</taxon>
        <taxon>Bacillati</taxon>
        <taxon>Actinomycetota</taxon>
        <taxon>Actinomycetes</taxon>
        <taxon>Kitasatosporales</taxon>
        <taxon>Streptomycetaceae</taxon>
        <taxon>Streptomyces</taxon>
    </lineage>
</organism>
<accession>A0A2N8TD72</accession>
<proteinExistence type="predicted"/>
<dbReference type="Proteomes" id="UP000235943">
    <property type="component" value="Unassembled WGS sequence"/>
</dbReference>
<comment type="caution">
    <text evidence="1">The sequence shown here is derived from an EMBL/GenBank/DDBJ whole genome shotgun (WGS) entry which is preliminary data.</text>
</comment>
<gene>
    <name evidence="1" type="ORF">C1J00_39420</name>
</gene>
<protein>
    <submittedName>
        <fullName evidence="1">Oligosaccharide deacetylase</fullName>
    </submittedName>
</protein>
<dbReference type="PROSITE" id="PS51318">
    <property type="entry name" value="TAT"/>
    <property type="match status" value="1"/>
</dbReference>
<dbReference type="EMBL" id="POUC01000570">
    <property type="protein sequence ID" value="PNG16904.1"/>
    <property type="molecule type" value="Genomic_DNA"/>
</dbReference>
<evidence type="ECO:0000313" key="2">
    <source>
        <dbReference type="Proteomes" id="UP000235943"/>
    </source>
</evidence>
<feature type="non-terminal residue" evidence="1">
    <location>
        <position position="42"/>
    </location>
</feature>
<dbReference type="InterPro" id="IPR006311">
    <property type="entry name" value="TAT_signal"/>
</dbReference>
<reference evidence="1 2" key="1">
    <citation type="submission" date="2018-01" db="EMBL/GenBank/DDBJ databases">
        <title>Draft genome sequence of Streptomyces sp. 13K301.</title>
        <authorList>
            <person name="Sahin N."/>
            <person name="Saygin H."/>
            <person name="Ay H."/>
        </authorList>
    </citation>
    <scope>NUCLEOTIDE SEQUENCE [LARGE SCALE GENOMIC DNA]</scope>
    <source>
        <strain evidence="1 2">13K301</strain>
    </source>
</reference>
<dbReference type="AlphaFoldDB" id="A0A2N8TD72"/>
<sequence length="42" mass="4148">MKKDQLLTRLLTRRRALIAGAGAVGAAATAGVVTAVTGDGPV</sequence>
<keyword evidence="2" id="KW-1185">Reference proteome</keyword>
<name>A0A2N8TD72_9ACTN</name>